<dbReference type="GO" id="GO:0009103">
    <property type="term" value="P:lipopolysaccharide biosynthetic process"/>
    <property type="evidence" value="ECO:0007669"/>
    <property type="project" value="UniProtKB-KW"/>
</dbReference>
<evidence type="ECO:0000256" key="5">
    <source>
        <dbReference type="ARBA" id="ARBA00022556"/>
    </source>
</evidence>
<keyword evidence="6 11" id="KW-0812">Transmembrane</keyword>
<gene>
    <name evidence="13" type="ORF">GCM10009090_19330</name>
</gene>
<keyword evidence="10 11" id="KW-0472">Membrane</keyword>
<keyword evidence="4" id="KW-0997">Cell inner membrane</keyword>
<comment type="caution">
    <text evidence="13">The sequence shown here is derived from an EMBL/GenBank/DDBJ whole genome shotgun (WGS) entry which is preliminary data.</text>
</comment>
<accession>A0A919F8I2</accession>
<evidence type="ECO:0000256" key="6">
    <source>
        <dbReference type="ARBA" id="ARBA00022692"/>
    </source>
</evidence>
<dbReference type="AlphaFoldDB" id="A0A919F8I2"/>
<evidence type="ECO:0000256" key="8">
    <source>
        <dbReference type="ARBA" id="ARBA00022989"/>
    </source>
</evidence>
<dbReference type="PANTHER" id="PTHR30561:SF9">
    <property type="entry name" value="4-AMINO-4-DEOXY-L-ARABINOSE-PHOSPHOUNDECAPRENOL FLIPPASE SUBUNIT ARNF-RELATED"/>
    <property type="match status" value="1"/>
</dbReference>
<keyword evidence="8 11" id="KW-1133">Transmembrane helix</keyword>
<keyword evidence="3" id="KW-0444">Lipid biosynthesis</keyword>
<dbReference type="GO" id="GO:0005886">
    <property type="term" value="C:plasma membrane"/>
    <property type="evidence" value="ECO:0007669"/>
    <property type="project" value="UniProtKB-SubCell"/>
</dbReference>
<protein>
    <recommendedName>
        <fullName evidence="12">EamA domain-containing protein</fullName>
    </recommendedName>
</protein>
<sequence length="133" mass="14275">MRKLYLIGFPLLMAFDTLAQLCFKLAGAHALPLEFGVAWLERLFGQPYIYGSLLGYVGAFFTWMTLLERAPIGPAFAASHLEVVTVLVLSAWLLGEPVTGVHLLGAVLILAGVACLARAESQRIDAAMADAAI</sequence>
<dbReference type="PANTHER" id="PTHR30561">
    <property type="entry name" value="SMR FAMILY PROTON-DEPENDENT DRUG EFFLUX TRANSPORTER SUGE"/>
    <property type="match status" value="1"/>
</dbReference>
<dbReference type="Pfam" id="PF00892">
    <property type="entry name" value="EamA"/>
    <property type="match status" value="1"/>
</dbReference>
<reference evidence="13" key="1">
    <citation type="journal article" date="2014" name="Int. J. Syst. Evol. Microbiol.">
        <title>Complete genome sequence of Corynebacterium casei LMG S-19264T (=DSM 44701T), isolated from a smear-ripened cheese.</title>
        <authorList>
            <consortium name="US DOE Joint Genome Institute (JGI-PGF)"/>
            <person name="Walter F."/>
            <person name="Albersmeier A."/>
            <person name="Kalinowski J."/>
            <person name="Ruckert C."/>
        </authorList>
    </citation>
    <scope>NUCLEOTIDE SEQUENCE</scope>
    <source>
        <strain evidence="13">JCM 13306</strain>
    </source>
</reference>
<evidence type="ECO:0000256" key="3">
    <source>
        <dbReference type="ARBA" id="ARBA00022516"/>
    </source>
</evidence>
<feature type="transmembrane region" description="Helical" evidence="11">
    <location>
        <begin position="75"/>
        <end position="94"/>
    </location>
</feature>
<keyword evidence="5" id="KW-0441">Lipid A biosynthesis</keyword>
<feature type="transmembrane region" description="Helical" evidence="11">
    <location>
        <begin position="100"/>
        <end position="119"/>
    </location>
</feature>
<keyword evidence="9" id="KW-0443">Lipid metabolism</keyword>
<dbReference type="GO" id="GO:0009245">
    <property type="term" value="P:lipid A biosynthetic process"/>
    <property type="evidence" value="ECO:0007669"/>
    <property type="project" value="UniProtKB-KW"/>
</dbReference>
<keyword evidence="14" id="KW-1185">Reference proteome</keyword>
<dbReference type="Gene3D" id="1.10.3730.20">
    <property type="match status" value="1"/>
</dbReference>
<evidence type="ECO:0000259" key="12">
    <source>
        <dbReference type="Pfam" id="PF00892"/>
    </source>
</evidence>
<name>A0A919F8I2_9XANT</name>
<dbReference type="InterPro" id="IPR000390">
    <property type="entry name" value="Small_drug/metabolite_transptr"/>
</dbReference>
<dbReference type="InterPro" id="IPR037185">
    <property type="entry name" value="EmrE-like"/>
</dbReference>
<evidence type="ECO:0000256" key="2">
    <source>
        <dbReference type="ARBA" id="ARBA00022475"/>
    </source>
</evidence>
<evidence type="ECO:0000256" key="9">
    <source>
        <dbReference type="ARBA" id="ARBA00023098"/>
    </source>
</evidence>
<evidence type="ECO:0000256" key="11">
    <source>
        <dbReference type="SAM" id="Phobius"/>
    </source>
</evidence>
<dbReference type="SUPFAM" id="SSF103481">
    <property type="entry name" value="Multidrug resistance efflux transporter EmrE"/>
    <property type="match status" value="1"/>
</dbReference>
<feature type="transmembrane region" description="Helical" evidence="11">
    <location>
        <begin position="43"/>
        <end position="63"/>
    </location>
</feature>
<evidence type="ECO:0000256" key="1">
    <source>
        <dbReference type="ARBA" id="ARBA00004651"/>
    </source>
</evidence>
<dbReference type="InterPro" id="IPR000620">
    <property type="entry name" value="EamA_dom"/>
</dbReference>
<organism evidence="13 14">
    <name type="scientific">Xanthomonas boreopolis</name>
    <dbReference type="NCBI Taxonomy" id="86183"/>
    <lineage>
        <taxon>Bacteria</taxon>
        <taxon>Pseudomonadati</taxon>
        <taxon>Pseudomonadota</taxon>
        <taxon>Gammaproteobacteria</taxon>
        <taxon>Lysobacterales</taxon>
        <taxon>Lysobacteraceae</taxon>
        <taxon>Xanthomonas</taxon>
    </lineage>
</organism>
<dbReference type="GO" id="GO:0022857">
    <property type="term" value="F:transmembrane transporter activity"/>
    <property type="evidence" value="ECO:0007669"/>
    <property type="project" value="InterPro"/>
</dbReference>
<dbReference type="Proteomes" id="UP000623958">
    <property type="component" value="Unassembled WGS sequence"/>
</dbReference>
<feature type="domain" description="EamA" evidence="12">
    <location>
        <begin position="39"/>
        <end position="116"/>
    </location>
</feature>
<comment type="subcellular location">
    <subcellularLocation>
        <location evidence="1">Cell membrane</location>
        <topology evidence="1">Multi-pass membrane protein</topology>
    </subcellularLocation>
</comment>
<evidence type="ECO:0000256" key="7">
    <source>
        <dbReference type="ARBA" id="ARBA00022985"/>
    </source>
</evidence>
<evidence type="ECO:0000313" key="13">
    <source>
        <dbReference type="EMBL" id="GHH53664.1"/>
    </source>
</evidence>
<evidence type="ECO:0000256" key="4">
    <source>
        <dbReference type="ARBA" id="ARBA00022519"/>
    </source>
</evidence>
<reference evidence="13" key="2">
    <citation type="submission" date="2020-09" db="EMBL/GenBank/DDBJ databases">
        <authorList>
            <person name="Sun Q."/>
            <person name="Ohkuma M."/>
        </authorList>
    </citation>
    <scope>NUCLEOTIDE SEQUENCE</scope>
    <source>
        <strain evidence="13">JCM 13306</strain>
    </source>
</reference>
<keyword evidence="7" id="KW-0448">Lipopolysaccharide biosynthesis</keyword>
<dbReference type="RefSeq" id="WP_434029255.1">
    <property type="nucleotide sequence ID" value="NZ_BNBA01000013.1"/>
</dbReference>
<dbReference type="EMBL" id="BNBA01000013">
    <property type="protein sequence ID" value="GHH53664.1"/>
    <property type="molecule type" value="Genomic_DNA"/>
</dbReference>
<proteinExistence type="predicted"/>
<evidence type="ECO:0000313" key="14">
    <source>
        <dbReference type="Proteomes" id="UP000623958"/>
    </source>
</evidence>
<keyword evidence="2" id="KW-1003">Cell membrane</keyword>
<evidence type="ECO:0000256" key="10">
    <source>
        <dbReference type="ARBA" id="ARBA00023136"/>
    </source>
</evidence>